<comment type="caution">
    <text evidence="3">The sequence shown here is derived from an EMBL/GenBank/DDBJ whole genome shotgun (WGS) entry which is preliminary data.</text>
</comment>
<dbReference type="Gene3D" id="1.10.238.10">
    <property type="entry name" value="EF-hand"/>
    <property type="match status" value="1"/>
</dbReference>
<organism evidence="3 4">
    <name type="scientific">Canavalia gladiata</name>
    <name type="common">Sword bean</name>
    <name type="synonym">Dolichos gladiatus</name>
    <dbReference type="NCBI Taxonomy" id="3824"/>
    <lineage>
        <taxon>Eukaryota</taxon>
        <taxon>Viridiplantae</taxon>
        <taxon>Streptophyta</taxon>
        <taxon>Embryophyta</taxon>
        <taxon>Tracheophyta</taxon>
        <taxon>Spermatophyta</taxon>
        <taxon>Magnoliopsida</taxon>
        <taxon>eudicotyledons</taxon>
        <taxon>Gunneridae</taxon>
        <taxon>Pentapetalae</taxon>
        <taxon>rosids</taxon>
        <taxon>fabids</taxon>
        <taxon>Fabales</taxon>
        <taxon>Fabaceae</taxon>
        <taxon>Papilionoideae</taxon>
        <taxon>50 kb inversion clade</taxon>
        <taxon>NPAAA clade</taxon>
        <taxon>indigoferoid/millettioid clade</taxon>
        <taxon>Phaseoleae</taxon>
        <taxon>Canavalia</taxon>
    </lineage>
</organism>
<dbReference type="PROSITE" id="PS00018">
    <property type="entry name" value="EF_HAND_1"/>
    <property type="match status" value="2"/>
</dbReference>
<dbReference type="Pfam" id="PF13499">
    <property type="entry name" value="EF-hand_7"/>
    <property type="match status" value="1"/>
</dbReference>
<dbReference type="InterPro" id="IPR052591">
    <property type="entry name" value="CML21-like"/>
</dbReference>
<dbReference type="PANTHER" id="PTHR23064">
    <property type="entry name" value="TROPONIN"/>
    <property type="match status" value="1"/>
</dbReference>
<evidence type="ECO:0000313" key="4">
    <source>
        <dbReference type="Proteomes" id="UP001367508"/>
    </source>
</evidence>
<evidence type="ECO:0000256" key="1">
    <source>
        <dbReference type="ARBA" id="ARBA00022837"/>
    </source>
</evidence>
<dbReference type="AlphaFoldDB" id="A0AAN9LNC6"/>
<dbReference type="InterPro" id="IPR011992">
    <property type="entry name" value="EF-hand-dom_pair"/>
</dbReference>
<keyword evidence="4" id="KW-1185">Reference proteome</keyword>
<keyword evidence="1" id="KW-0106">Calcium</keyword>
<evidence type="ECO:0000259" key="2">
    <source>
        <dbReference type="PROSITE" id="PS50222"/>
    </source>
</evidence>
<dbReference type="SUPFAM" id="SSF47473">
    <property type="entry name" value="EF-hand"/>
    <property type="match status" value="1"/>
</dbReference>
<dbReference type="PROSITE" id="PS50222">
    <property type="entry name" value="EF_HAND_2"/>
    <property type="match status" value="2"/>
</dbReference>
<proteinExistence type="predicted"/>
<feature type="domain" description="EF-hand" evidence="2">
    <location>
        <begin position="53"/>
        <end position="88"/>
    </location>
</feature>
<protein>
    <recommendedName>
        <fullName evidence="2">EF-hand domain-containing protein</fullName>
    </recommendedName>
</protein>
<evidence type="ECO:0000313" key="3">
    <source>
        <dbReference type="EMBL" id="KAK7339240.1"/>
    </source>
</evidence>
<accession>A0AAN9LNC6</accession>
<gene>
    <name evidence="3" type="ORF">VNO77_19896</name>
</gene>
<feature type="domain" description="EF-hand" evidence="2">
    <location>
        <begin position="89"/>
        <end position="124"/>
    </location>
</feature>
<dbReference type="InterPro" id="IPR018247">
    <property type="entry name" value="EF_Hand_1_Ca_BS"/>
</dbReference>
<reference evidence="3 4" key="1">
    <citation type="submission" date="2024-01" db="EMBL/GenBank/DDBJ databases">
        <title>The genomes of 5 underutilized Papilionoideae crops provide insights into root nodulation and disease resistanc.</title>
        <authorList>
            <person name="Jiang F."/>
        </authorList>
    </citation>
    <scope>NUCLEOTIDE SEQUENCE [LARGE SCALE GENOMIC DNA]</scope>
    <source>
        <strain evidence="3">LVBAO_FW01</strain>
        <tissue evidence="3">Leaves</tissue>
    </source>
</reference>
<dbReference type="SMART" id="SM00054">
    <property type="entry name" value="EFh"/>
    <property type="match status" value="2"/>
</dbReference>
<sequence>MGALCSCCKDKPRETSLDEKLERKIAEMKRYIIGESKLKSIDSVVMLFPMFKEKLKPLRGMFEKYDLDSNGSIEPNELKRFLEHQQLRLQEQEIDNIFQFCDIDGSKGIQFNEFIALLCLIHLLTTPASSNSLAHLGPTFDRMVEVFLFFDQNGHEEMDRDKNGNVTFREFLFGFINWIGIDADE</sequence>
<dbReference type="EMBL" id="JAYMYQ010000004">
    <property type="protein sequence ID" value="KAK7339240.1"/>
    <property type="molecule type" value="Genomic_DNA"/>
</dbReference>
<dbReference type="CDD" id="cd00051">
    <property type="entry name" value="EFh"/>
    <property type="match status" value="1"/>
</dbReference>
<dbReference type="InterPro" id="IPR002048">
    <property type="entry name" value="EF_hand_dom"/>
</dbReference>
<dbReference type="Proteomes" id="UP001367508">
    <property type="component" value="Unassembled WGS sequence"/>
</dbReference>
<dbReference type="GO" id="GO:0005509">
    <property type="term" value="F:calcium ion binding"/>
    <property type="evidence" value="ECO:0007669"/>
    <property type="project" value="InterPro"/>
</dbReference>
<name>A0AAN9LNC6_CANGL</name>